<feature type="domain" description="Thioesterase" evidence="3">
    <location>
        <begin position="50"/>
        <end position="127"/>
    </location>
</feature>
<comment type="caution">
    <text evidence="4">The sequence shown here is derived from an EMBL/GenBank/DDBJ whole genome shotgun (WGS) entry which is preliminary data.</text>
</comment>
<organism evidence="4 5">
    <name type="scientific">Vreelandella rituensis</name>
    <dbReference type="NCBI Taxonomy" id="2282306"/>
    <lineage>
        <taxon>Bacteria</taxon>
        <taxon>Pseudomonadati</taxon>
        <taxon>Pseudomonadota</taxon>
        <taxon>Gammaproteobacteria</taxon>
        <taxon>Oceanospirillales</taxon>
        <taxon>Halomonadaceae</taxon>
        <taxon>Vreelandella</taxon>
    </lineage>
</organism>
<keyword evidence="1" id="KW-0378">Hydrolase</keyword>
<gene>
    <name evidence="4" type="ORF">DU506_18210</name>
</gene>
<dbReference type="InterPro" id="IPR029069">
    <property type="entry name" value="HotDog_dom_sf"/>
</dbReference>
<dbReference type="SUPFAM" id="SSF54637">
    <property type="entry name" value="Thioesterase/thiol ester dehydrase-isomerase"/>
    <property type="match status" value="1"/>
</dbReference>
<dbReference type="Pfam" id="PF03061">
    <property type="entry name" value="4HBT"/>
    <property type="match status" value="1"/>
</dbReference>
<dbReference type="PANTHER" id="PTHR42856:SF1">
    <property type="entry name" value="ACYL-COENZYME A THIOESTERASE PAAI"/>
    <property type="match status" value="1"/>
</dbReference>
<dbReference type="GO" id="GO:0016289">
    <property type="term" value="F:acyl-CoA hydrolase activity"/>
    <property type="evidence" value="ECO:0007669"/>
    <property type="project" value="TreeGrafter"/>
</dbReference>
<feature type="region of interest" description="Disordered" evidence="2">
    <location>
        <begin position="134"/>
        <end position="158"/>
    </location>
</feature>
<proteinExistence type="predicted"/>
<evidence type="ECO:0000313" key="4">
    <source>
        <dbReference type="EMBL" id="RCV86593.1"/>
    </source>
</evidence>
<keyword evidence="5" id="KW-1185">Reference proteome</keyword>
<dbReference type="EMBL" id="QPIJ01000063">
    <property type="protein sequence ID" value="RCV86593.1"/>
    <property type="molecule type" value="Genomic_DNA"/>
</dbReference>
<dbReference type="InterPro" id="IPR006683">
    <property type="entry name" value="Thioestr_dom"/>
</dbReference>
<dbReference type="RefSeq" id="WP_114488294.1">
    <property type="nucleotide sequence ID" value="NZ_CBCSHM010000057.1"/>
</dbReference>
<evidence type="ECO:0000256" key="2">
    <source>
        <dbReference type="SAM" id="MobiDB-lite"/>
    </source>
</evidence>
<dbReference type="Proteomes" id="UP000253204">
    <property type="component" value="Unassembled WGS sequence"/>
</dbReference>
<evidence type="ECO:0000259" key="3">
    <source>
        <dbReference type="Pfam" id="PF03061"/>
    </source>
</evidence>
<name>A0A368TTX7_9GAMM</name>
<evidence type="ECO:0000256" key="1">
    <source>
        <dbReference type="ARBA" id="ARBA00022801"/>
    </source>
</evidence>
<reference evidence="4 5" key="1">
    <citation type="submission" date="2018-07" db="EMBL/GenBank/DDBJ databases">
        <title>Halomonas rutogse sp. nov., isolated from Lake TangqianCo on Tibetan Plateau.</title>
        <authorList>
            <person name="Lu H."/>
            <person name="Xing P."/>
            <person name="Wu Q."/>
        </authorList>
    </citation>
    <scope>NUCLEOTIDE SEQUENCE [LARGE SCALE GENOMIC DNA]</scope>
    <source>
        <strain evidence="4 5">TQ8S</strain>
    </source>
</reference>
<dbReference type="Gene3D" id="3.10.129.10">
    <property type="entry name" value="Hotdog Thioesterase"/>
    <property type="match status" value="1"/>
</dbReference>
<dbReference type="InterPro" id="IPR003736">
    <property type="entry name" value="PAAI_dom"/>
</dbReference>
<accession>A0A368TTX7</accession>
<dbReference type="CDD" id="cd03443">
    <property type="entry name" value="PaaI_thioesterase"/>
    <property type="match status" value="1"/>
</dbReference>
<dbReference type="NCBIfam" id="TIGR00369">
    <property type="entry name" value="unchar_dom_1"/>
    <property type="match status" value="1"/>
</dbReference>
<sequence>MTSAPTESQLDHHQVTMGYHELLGIYVAEWTTKRIVLELNIEEKHFNRSGNVHGGVLTSLLDSALSLAGLYCASPERIRKGMTLSLTTTFVSPARSGKLRAIGELRGGGAKIFMSSGQVEDAQGNLIAMAEGTFRRRNGSESSGSESSGSESSEGDAT</sequence>
<dbReference type="PANTHER" id="PTHR42856">
    <property type="entry name" value="ACYL-COENZYME A THIOESTERASE PAAI"/>
    <property type="match status" value="1"/>
</dbReference>
<dbReference type="AlphaFoldDB" id="A0A368TTX7"/>
<protein>
    <submittedName>
        <fullName evidence="4">PaaI family thioesterase</fullName>
    </submittedName>
</protein>
<evidence type="ECO:0000313" key="5">
    <source>
        <dbReference type="Proteomes" id="UP000253204"/>
    </source>
</evidence>
<dbReference type="OrthoDB" id="3477511at2"/>
<feature type="compositionally biased region" description="Low complexity" evidence="2">
    <location>
        <begin position="140"/>
        <end position="152"/>
    </location>
</feature>
<dbReference type="InterPro" id="IPR052723">
    <property type="entry name" value="Acyl-CoA_thioesterase_PaaI"/>
</dbReference>